<evidence type="ECO:0000256" key="3">
    <source>
        <dbReference type="RuleBase" id="RU000363"/>
    </source>
</evidence>
<keyword evidence="2" id="KW-0560">Oxidoreductase</keyword>
<dbReference type="Pfam" id="PF00106">
    <property type="entry name" value="adh_short"/>
    <property type="match status" value="1"/>
</dbReference>
<name>A0A1F6AXP4_9BACT</name>
<dbReference type="InterPro" id="IPR002347">
    <property type="entry name" value="SDR_fam"/>
</dbReference>
<dbReference type="InterPro" id="IPR036291">
    <property type="entry name" value="NAD(P)-bd_dom_sf"/>
</dbReference>
<protein>
    <recommendedName>
        <fullName evidence="4">Ketoreductase domain-containing protein</fullName>
    </recommendedName>
</protein>
<evidence type="ECO:0000313" key="6">
    <source>
        <dbReference type="Proteomes" id="UP000176409"/>
    </source>
</evidence>
<dbReference type="PRINTS" id="PR00081">
    <property type="entry name" value="GDHRDH"/>
</dbReference>
<feature type="domain" description="Ketoreductase" evidence="4">
    <location>
        <begin position="6"/>
        <end position="172"/>
    </location>
</feature>
<comment type="similarity">
    <text evidence="1 3">Belongs to the short-chain dehydrogenases/reductases (SDR) family.</text>
</comment>
<dbReference type="InterPro" id="IPR057326">
    <property type="entry name" value="KR_dom"/>
</dbReference>
<dbReference type="CDD" id="cd05233">
    <property type="entry name" value="SDR_c"/>
    <property type="match status" value="1"/>
</dbReference>
<sequence>MDLKQKIIFITGGSHGIGRALAENLAREGARLILVARSEDRLKEFVTQYGKQHRYYVCDLSDYKQVSKLAESVQKEYGSLDILVNVAGIGIYKNLEETSLSDWQTSFATNVTTPFLLSQGILPLLQKTKDSFVLNIGSGAGNISMRGRSMYCATKFALRGWTLSLAEEFKEKFPRFFLITLGSTLTNFSGKSIEEKKKEMAVGRAYFPVEWVANKLVEIIKNDNRETETTLFPGDYGFGTWKKQ</sequence>
<dbReference type="Proteomes" id="UP000176409">
    <property type="component" value="Unassembled WGS sequence"/>
</dbReference>
<evidence type="ECO:0000256" key="1">
    <source>
        <dbReference type="ARBA" id="ARBA00006484"/>
    </source>
</evidence>
<dbReference type="EMBL" id="MFJZ01000044">
    <property type="protein sequence ID" value="OGG29464.1"/>
    <property type="molecule type" value="Genomic_DNA"/>
</dbReference>
<evidence type="ECO:0000256" key="2">
    <source>
        <dbReference type="ARBA" id="ARBA00023002"/>
    </source>
</evidence>
<dbReference type="PRINTS" id="PR00080">
    <property type="entry name" value="SDRFAMILY"/>
</dbReference>
<dbReference type="GO" id="GO:0016020">
    <property type="term" value="C:membrane"/>
    <property type="evidence" value="ECO:0007669"/>
    <property type="project" value="TreeGrafter"/>
</dbReference>
<comment type="caution">
    <text evidence="5">The sequence shown here is derived from an EMBL/GenBank/DDBJ whole genome shotgun (WGS) entry which is preliminary data.</text>
</comment>
<dbReference type="InterPro" id="IPR020904">
    <property type="entry name" value="Sc_DH/Rdtase_CS"/>
</dbReference>
<evidence type="ECO:0000259" key="4">
    <source>
        <dbReference type="SMART" id="SM00822"/>
    </source>
</evidence>
<accession>A0A1F6AXP4</accession>
<dbReference type="PROSITE" id="PS00061">
    <property type="entry name" value="ADH_SHORT"/>
    <property type="match status" value="1"/>
</dbReference>
<dbReference type="PANTHER" id="PTHR44196:SF1">
    <property type="entry name" value="DEHYDROGENASE_REDUCTASE SDR FAMILY MEMBER 7B"/>
    <property type="match status" value="1"/>
</dbReference>
<proteinExistence type="inferred from homology"/>
<reference evidence="5 6" key="1">
    <citation type="journal article" date="2016" name="Nat. Commun.">
        <title>Thousands of microbial genomes shed light on interconnected biogeochemical processes in an aquifer system.</title>
        <authorList>
            <person name="Anantharaman K."/>
            <person name="Brown C.T."/>
            <person name="Hug L.A."/>
            <person name="Sharon I."/>
            <person name="Castelle C.J."/>
            <person name="Probst A.J."/>
            <person name="Thomas B.C."/>
            <person name="Singh A."/>
            <person name="Wilkins M.J."/>
            <person name="Karaoz U."/>
            <person name="Brodie E.L."/>
            <person name="Williams K.H."/>
            <person name="Hubbard S.S."/>
            <person name="Banfield J.F."/>
        </authorList>
    </citation>
    <scope>NUCLEOTIDE SEQUENCE [LARGE SCALE GENOMIC DNA]</scope>
</reference>
<dbReference type="GO" id="GO:0016491">
    <property type="term" value="F:oxidoreductase activity"/>
    <property type="evidence" value="ECO:0007669"/>
    <property type="project" value="UniProtKB-KW"/>
</dbReference>
<dbReference type="SUPFAM" id="SSF51735">
    <property type="entry name" value="NAD(P)-binding Rossmann-fold domains"/>
    <property type="match status" value="1"/>
</dbReference>
<evidence type="ECO:0000313" key="5">
    <source>
        <dbReference type="EMBL" id="OGG29464.1"/>
    </source>
</evidence>
<gene>
    <name evidence="5" type="ORF">A2973_02875</name>
</gene>
<dbReference type="AlphaFoldDB" id="A0A1F6AXP4"/>
<organism evidence="5 6">
    <name type="scientific">Candidatus Gottesmanbacteria bacterium RIFCSPLOWO2_01_FULL_49_10</name>
    <dbReference type="NCBI Taxonomy" id="1798396"/>
    <lineage>
        <taxon>Bacteria</taxon>
        <taxon>Candidatus Gottesmaniibacteriota</taxon>
    </lineage>
</organism>
<dbReference type="Gene3D" id="3.40.50.720">
    <property type="entry name" value="NAD(P)-binding Rossmann-like Domain"/>
    <property type="match status" value="1"/>
</dbReference>
<dbReference type="STRING" id="1798396.A2973_02875"/>
<dbReference type="PANTHER" id="PTHR44196">
    <property type="entry name" value="DEHYDROGENASE/REDUCTASE SDR FAMILY MEMBER 7B"/>
    <property type="match status" value="1"/>
</dbReference>
<dbReference type="SMART" id="SM00822">
    <property type="entry name" value="PKS_KR"/>
    <property type="match status" value="1"/>
</dbReference>